<organism evidence="1 2">
    <name type="scientific">Peptoniphilus harei</name>
    <dbReference type="NCBI Taxonomy" id="54005"/>
    <lineage>
        <taxon>Bacteria</taxon>
        <taxon>Bacillati</taxon>
        <taxon>Bacillota</taxon>
        <taxon>Tissierellia</taxon>
        <taxon>Tissierellales</taxon>
        <taxon>Peptoniphilaceae</taxon>
        <taxon>Peptoniphilus</taxon>
    </lineage>
</organism>
<evidence type="ECO:0000313" key="1">
    <source>
        <dbReference type="EMBL" id="SPY46517.1"/>
    </source>
</evidence>
<proteinExistence type="predicted"/>
<evidence type="ECO:0000313" key="2">
    <source>
        <dbReference type="Proteomes" id="UP000250070"/>
    </source>
</evidence>
<dbReference type="AlphaFoldDB" id="A0A2X1XUT9"/>
<dbReference type="Proteomes" id="UP000250070">
    <property type="component" value="Unassembled WGS sequence"/>
</dbReference>
<dbReference type="EMBL" id="UATM01000032">
    <property type="protein sequence ID" value="SPY46517.1"/>
    <property type="molecule type" value="Genomic_DNA"/>
</dbReference>
<accession>A0A2X1XUT9</accession>
<name>A0A2X1XUT9_9FIRM</name>
<dbReference type="RefSeq" id="WP_112889388.1">
    <property type="nucleotide sequence ID" value="NZ_CP068103.1"/>
</dbReference>
<sequence length="241" mass="28483">MAVFDTGPGIVGLYEVHRDYLNYYVDDKFEYYGLYRREVVDDRIKFLEKSFKKAKKIIVMDFDAINYFKNSSRAFYGQDALKKKLKNKKILCLGSKLTCKEGALKNFTDSPVDYLDVPLLINGANDGIADDIMKMISDEYFKDFDFSKYNMIFLASSGLHLKKDFFINYFAKKVLEIEIYSNVDGILEDYTYKKENYIRDYFYVTESKRAFYSRAEKYLREKGILKERELLNVSRLFKKGQ</sequence>
<dbReference type="GeneID" id="83862027"/>
<gene>
    <name evidence="1" type="ORF">NCTC13076_00513</name>
</gene>
<dbReference type="OrthoDB" id="1698851at2"/>
<protein>
    <submittedName>
        <fullName evidence="1">Uncharacterized protein</fullName>
    </submittedName>
</protein>
<dbReference type="STRING" id="54005.HMPREF3229_01818"/>
<reference evidence="1 2" key="1">
    <citation type="submission" date="2018-06" db="EMBL/GenBank/DDBJ databases">
        <authorList>
            <consortium name="Pathogen Informatics"/>
            <person name="Doyle S."/>
        </authorList>
    </citation>
    <scope>NUCLEOTIDE SEQUENCE [LARGE SCALE GENOMIC DNA]</scope>
    <source>
        <strain evidence="1 2">NCTC13076</strain>
    </source>
</reference>